<dbReference type="Proteomes" id="UP000811609">
    <property type="component" value="Chromosome 2"/>
</dbReference>
<dbReference type="AlphaFoldDB" id="A0A8T1RAN1"/>
<gene>
    <name evidence="1" type="ORF">CIPAW_02G057600</name>
</gene>
<sequence length="100" mass="11479">MEKQGKESLVQLGLVNKQAVALWRRSRRRVFPLWTTIGDLVEKKEKRREGLKSEGTTTRERLLSITITDKQATKSLSFGSKSFFSLSLFSGTPVRRHSNR</sequence>
<keyword evidence="2" id="KW-1185">Reference proteome</keyword>
<comment type="caution">
    <text evidence="1">The sequence shown here is derived from an EMBL/GenBank/DDBJ whole genome shotgun (WGS) entry which is preliminary data.</text>
</comment>
<reference evidence="1" key="1">
    <citation type="submission" date="2020-12" db="EMBL/GenBank/DDBJ databases">
        <title>WGS assembly of Carya illinoinensis cv. Pawnee.</title>
        <authorList>
            <person name="Platts A."/>
            <person name="Shu S."/>
            <person name="Wright S."/>
            <person name="Barry K."/>
            <person name="Edger P."/>
            <person name="Pires J.C."/>
            <person name="Schmutz J."/>
        </authorList>
    </citation>
    <scope>NUCLEOTIDE SEQUENCE</scope>
    <source>
        <tissue evidence="1">Leaf</tissue>
    </source>
</reference>
<evidence type="ECO:0000313" key="2">
    <source>
        <dbReference type="Proteomes" id="UP000811609"/>
    </source>
</evidence>
<name>A0A8T1RAN1_CARIL</name>
<protein>
    <submittedName>
        <fullName evidence="1">Uncharacterized protein</fullName>
    </submittedName>
</protein>
<dbReference type="EMBL" id="CM031810">
    <property type="protein sequence ID" value="KAG6663957.1"/>
    <property type="molecule type" value="Genomic_DNA"/>
</dbReference>
<organism evidence="1 2">
    <name type="scientific">Carya illinoinensis</name>
    <name type="common">Pecan</name>
    <dbReference type="NCBI Taxonomy" id="32201"/>
    <lineage>
        <taxon>Eukaryota</taxon>
        <taxon>Viridiplantae</taxon>
        <taxon>Streptophyta</taxon>
        <taxon>Embryophyta</taxon>
        <taxon>Tracheophyta</taxon>
        <taxon>Spermatophyta</taxon>
        <taxon>Magnoliopsida</taxon>
        <taxon>eudicotyledons</taxon>
        <taxon>Gunneridae</taxon>
        <taxon>Pentapetalae</taxon>
        <taxon>rosids</taxon>
        <taxon>fabids</taxon>
        <taxon>Fagales</taxon>
        <taxon>Juglandaceae</taxon>
        <taxon>Carya</taxon>
    </lineage>
</organism>
<accession>A0A8T1RAN1</accession>
<proteinExistence type="predicted"/>
<evidence type="ECO:0000313" key="1">
    <source>
        <dbReference type="EMBL" id="KAG6663957.1"/>
    </source>
</evidence>